<dbReference type="Pfam" id="PF22308">
    <property type="entry name" value="DUF6969"/>
    <property type="match status" value="1"/>
</dbReference>
<accession>D5X381</accession>
<dbReference type="eggNOG" id="ENOG502ZCN0">
    <property type="taxonomic scope" value="Bacteria"/>
</dbReference>
<reference evidence="2" key="1">
    <citation type="submission" date="2010-04" db="EMBL/GenBank/DDBJ databases">
        <title>Complete sequence of Thiomonas intermedia K12.</title>
        <authorList>
            <consortium name="US DOE Joint Genome Institute"/>
            <person name="Lucas S."/>
            <person name="Copeland A."/>
            <person name="Lapidus A."/>
            <person name="Cheng J.-F."/>
            <person name="Bruce D."/>
            <person name="Goodwin L."/>
            <person name="Pitluck S."/>
            <person name="Davenport K."/>
            <person name="Detter J.C."/>
            <person name="Han C."/>
            <person name="Tapia R."/>
            <person name="Land M."/>
            <person name="Hauser L."/>
            <person name="Kyrpides N."/>
            <person name="Ovchinnikova G."/>
            <person name="Kerfeld C.A."/>
            <person name="Cannon G.C."/>
            <person name="Heinhorst S."/>
            <person name="Woyke T."/>
        </authorList>
    </citation>
    <scope>NUCLEOTIDE SEQUENCE [LARGE SCALE GENOMIC DNA]</scope>
    <source>
        <strain evidence="2">K12</strain>
    </source>
</reference>
<name>D5X381_THIK1</name>
<organism evidence="2">
    <name type="scientific">Thiomonas intermedia (strain K12)</name>
    <name type="common">Thiobacillus intermedius</name>
    <dbReference type="NCBI Taxonomy" id="75379"/>
    <lineage>
        <taxon>Bacteria</taxon>
        <taxon>Pseudomonadati</taxon>
        <taxon>Pseudomonadota</taxon>
        <taxon>Betaproteobacteria</taxon>
        <taxon>Burkholderiales</taxon>
        <taxon>Thiomonas</taxon>
    </lineage>
</organism>
<protein>
    <recommendedName>
        <fullName evidence="1">DUF6969 domain-containing protein</fullName>
    </recommendedName>
</protein>
<dbReference type="KEGG" id="tin:Tint_2088"/>
<dbReference type="BioCyc" id="TINT75379:TINT_RS10425-MONOMER"/>
<gene>
    <name evidence="2" type="ordered locus">Tint_2088</name>
</gene>
<dbReference type="AlphaFoldDB" id="D5X381"/>
<evidence type="ECO:0000259" key="1">
    <source>
        <dbReference type="Pfam" id="PF22308"/>
    </source>
</evidence>
<dbReference type="EMBL" id="CP002021">
    <property type="protein sequence ID" value="ADG31439.1"/>
    <property type="molecule type" value="Genomic_DNA"/>
</dbReference>
<dbReference type="HOGENOM" id="CLU_076065_1_0_4"/>
<proteinExistence type="predicted"/>
<sequence length="239" mass="27085">MLQSSSLLSGRAPKGRRFTADLLRALPPQERSDLYAYGLKALEATQSLLQQGKTVISEIIGNAAYVEWEHYPQRDAKSRTGALFYYHAHAANQRMPAEHGHFHVFAPNDRAECPSDQRYTHIAGLSVDARGMPLRVFTTNQWVTAECWEDADRVCTLARQTTLKDAKPHRVGQWLDAVFAFFRPQIDLIAHMRDARVKALLARGRTQLLEDRRTHILSQCRIDFSTQIFALEELGADAP</sequence>
<feature type="domain" description="DUF6969" evidence="1">
    <location>
        <begin position="40"/>
        <end position="222"/>
    </location>
</feature>
<dbReference type="STRING" id="75379.Tint_2088"/>
<dbReference type="InterPro" id="IPR054242">
    <property type="entry name" value="DUF6969"/>
</dbReference>
<evidence type="ECO:0000313" key="2">
    <source>
        <dbReference type="EMBL" id="ADG31439.1"/>
    </source>
</evidence>